<dbReference type="PANTHER" id="PTHR21621">
    <property type="entry name" value="RIBOSOMAL PROTEIN S6 MODIFICATION PROTEIN"/>
    <property type="match status" value="1"/>
</dbReference>
<evidence type="ECO:0000256" key="1">
    <source>
        <dbReference type="ARBA" id="ARBA00022723"/>
    </source>
</evidence>
<protein>
    <submittedName>
        <fullName evidence="5">Possible glutaminyl transferase clustered with tetrahydromethanopterin biosynthesis genes</fullName>
    </submittedName>
</protein>
<keyword evidence="1" id="KW-0479">Metal-binding</keyword>
<dbReference type="InterPro" id="IPR011761">
    <property type="entry name" value="ATP-grasp"/>
</dbReference>
<dbReference type="EMBL" id="UOGB01000167">
    <property type="protein sequence ID" value="VAX19981.1"/>
    <property type="molecule type" value="Genomic_DNA"/>
</dbReference>
<gene>
    <name evidence="5" type="ORF">MNBD_NITROSPINAE03-983</name>
</gene>
<dbReference type="GO" id="GO:0016879">
    <property type="term" value="F:ligase activity, forming carbon-nitrogen bonds"/>
    <property type="evidence" value="ECO:0007669"/>
    <property type="project" value="TreeGrafter"/>
</dbReference>
<keyword evidence="5" id="KW-0808">Transferase</keyword>
<evidence type="ECO:0000256" key="3">
    <source>
        <dbReference type="ARBA" id="ARBA00022840"/>
    </source>
</evidence>
<dbReference type="PANTHER" id="PTHR21621:SF0">
    <property type="entry name" value="BETA-CITRYLGLUTAMATE SYNTHASE B-RELATED"/>
    <property type="match status" value="1"/>
</dbReference>
<dbReference type="GO" id="GO:0005737">
    <property type="term" value="C:cytoplasm"/>
    <property type="evidence" value="ECO:0007669"/>
    <property type="project" value="TreeGrafter"/>
</dbReference>
<dbReference type="InterPro" id="IPR004666">
    <property type="entry name" value="Rp_bS6_RimK/Lys_biosynth_LsyX"/>
</dbReference>
<proteinExistence type="predicted"/>
<dbReference type="GO" id="GO:0016740">
    <property type="term" value="F:transferase activity"/>
    <property type="evidence" value="ECO:0007669"/>
    <property type="project" value="UniProtKB-KW"/>
</dbReference>
<reference evidence="5" key="1">
    <citation type="submission" date="2018-06" db="EMBL/GenBank/DDBJ databases">
        <authorList>
            <person name="Zhirakovskaya E."/>
        </authorList>
    </citation>
    <scope>NUCLEOTIDE SEQUENCE</scope>
</reference>
<sequence length="304" mass="33116">MIAGILRSREGWHIDQLENALRGRGIEVVKFSITDLLLSIGGGAKISSGDIDLTRLDAIIVRIIPLGSMEQLMFRINALHRLKNLGVRIINRPSAIEKTVDKSYTSHLLADAGINTPETVVCERFDDAMAAFIRMGDVVVKPLSGSCGLGIVRISDKDIAYRVFRVMEQSRFVYYIQKFVDCGGRSVRIFVINGKVAGAMTRTGSDWKANFSKQAVVAPCDPSASQAENALKAAKILGLDYAGVDFLVGDNGSEYVIEVNGIPGWKGLQQTTGVCIAEKIIDCVTYETIETKQNSRSRADGMPA</sequence>
<evidence type="ECO:0000313" key="5">
    <source>
        <dbReference type="EMBL" id="VAX19981.1"/>
    </source>
</evidence>
<feature type="domain" description="ATP-grasp" evidence="4">
    <location>
        <begin position="106"/>
        <end position="285"/>
    </location>
</feature>
<dbReference type="InterPro" id="IPR013651">
    <property type="entry name" value="ATP-grasp_RimK-type"/>
</dbReference>
<dbReference type="Gene3D" id="3.30.470.20">
    <property type="entry name" value="ATP-grasp fold, B domain"/>
    <property type="match status" value="1"/>
</dbReference>
<dbReference type="AlphaFoldDB" id="A0A3B1BZQ1"/>
<dbReference type="PROSITE" id="PS50975">
    <property type="entry name" value="ATP_GRASP"/>
    <property type="match status" value="1"/>
</dbReference>
<name>A0A3B1BZQ1_9ZZZZ</name>
<dbReference type="SUPFAM" id="SSF56059">
    <property type="entry name" value="Glutathione synthetase ATP-binding domain-like"/>
    <property type="match status" value="1"/>
</dbReference>
<organism evidence="5">
    <name type="scientific">hydrothermal vent metagenome</name>
    <dbReference type="NCBI Taxonomy" id="652676"/>
    <lineage>
        <taxon>unclassified sequences</taxon>
        <taxon>metagenomes</taxon>
        <taxon>ecological metagenomes</taxon>
    </lineage>
</organism>
<dbReference type="GO" id="GO:0005524">
    <property type="term" value="F:ATP binding"/>
    <property type="evidence" value="ECO:0007669"/>
    <property type="project" value="UniProtKB-KW"/>
</dbReference>
<dbReference type="Pfam" id="PF08443">
    <property type="entry name" value="RimK"/>
    <property type="match status" value="1"/>
</dbReference>
<keyword evidence="2" id="KW-0547">Nucleotide-binding</keyword>
<accession>A0A3B1BZQ1</accession>
<dbReference type="NCBIfam" id="TIGR00768">
    <property type="entry name" value="rimK_fam"/>
    <property type="match status" value="1"/>
</dbReference>
<dbReference type="Gene3D" id="3.30.1490.20">
    <property type="entry name" value="ATP-grasp fold, A domain"/>
    <property type="match status" value="1"/>
</dbReference>
<evidence type="ECO:0000259" key="4">
    <source>
        <dbReference type="PROSITE" id="PS50975"/>
    </source>
</evidence>
<evidence type="ECO:0000256" key="2">
    <source>
        <dbReference type="ARBA" id="ARBA00022741"/>
    </source>
</evidence>
<keyword evidence="3" id="KW-0067">ATP-binding</keyword>
<dbReference type="Gene3D" id="3.40.50.20">
    <property type="match status" value="1"/>
</dbReference>
<dbReference type="GO" id="GO:0046872">
    <property type="term" value="F:metal ion binding"/>
    <property type="evidence" value="ECO:0007669"/>
    <property type="project" value="UniProtKB-KW"/>
</dbReference>
<dbReference type="InterPro" id="IPR013815">
    <property type="entry name" value="ATP_grasp_subdomain_1"/>
</dbReference>